<reference evidence="5" key="1">
    <citation type="submission" date="2021-02" db="EMBL/GenBank/DDBJ databases">
        <title>Draft genome sequence of Microbispora sp. RL4-1S isolated from rice leaves in Thailand.</title>
        <authorList>
            <person name="Muangham S."/>
            <person name="Duangmal K."/>
        </authorList>
    </citation>
    <scope>NUCLEOTIDE SEQUENCE</scope>
    <source>
        <strain evidence="5">RL4-1S</strain>
    </source>
</reference>
<dbReference type="GO" id="GO:0003700">
    <property type="term" value="F:DNA-binding transcription factor activity"/>
    <property type="evidence" value="ECO:0007669"/>
    <property type="project" value="InterPro"/>
</dbReference>
<dbReference type="EMBL" id="JAFCNB010000005">
    <property type="protein sequence ID" value="MBP2704350.1"/>
    <property type="molecule type" value="Genomic_DNA"/>
</dbReference>
<gene>
    <name evidence="5" type="ORF">JOL79_11055</name>
</gene>
<dbReference type="SMART" id="SM00345">
    <property type="entry name" value="HTH_GNTR"/>
    <property type="match status" value="1"/>
</dbReference>
<dbReference type="PROSITE" id="PS50949">
    <property type="entry name" value="HTH_GNTR"/>
    <property type="match status" value="1"/>
</dbReference>
<dbReference type="PANTHER" id="PTHR44846">
    <property type="entry name" value="MANNOSYL-D-GLYCERATE TRANSPORT/METABOLISM SYSTEM REPRESSOR MNGR-RELATED"/>
    <property type="match status" value="1"/>
</dbReference>
<dbReference type="InterPro" id="IPR050679">
    <property type="entry name" value="Bact_HTH_transcr_reg"/>
</dbReference>
<dbReference type="PRINTS" id="PR00035">
    <property type="entry name" value="HTHGNTR"/>
</dbReference>
<keyword evidence="2" id="KW-0238">DNA-binding</keyword>
<name>A0A941AHQ4_9ACTN</name>
<dbReference type="AlphaFoldDB" id="A0A941AHQ4"/>
<accession>A0A941AHQ4</accession>
<keyword evidence="3" id="KW-0804">Transcription</keyword>
<evidence type="ECO:0000256" key="3">
    <source>
        <dbReference type="ARBA" id="ARBA00023163"/>
    </source>
</evidence>
<dbReference type="Proteomes" id="UP000674234">
    <property type="component" value="Unassembled WGS sequence"/>
</dbReference>
<dbReference type="Pfam" id="PF00392">
    <property type="entry name" value="GntR"/>
    <property type="match status" value="1"/>
</dbReference>
<protein>
    <submittedName>
        <fullName evidence="5">Winged helix-turn-helix transcriptional regulator</fullName>
    </submittedName>
</protein>
<dbReference type="PANTHER" id="PTHR44846:SF1">
    <property type="entry name" value="MANNOSYL-D-GLYCERATE TRANSPORT_METABOLISM SYSTEM REPRESSOR MNGR-RELATED"/>
    <property type="match status" value="1"/>
</dbReference>
<feature type="domain" description="HTH gntR-type" evidence="4">
    <location>
        <begin position="1"/>
        <end position="67"/>
    </location>
</feature>
<evidence type="ECO:0000259" key="4">
    <source>
        <dbReference type="PROSITE" id="PS50949"/>
    </source>
</evidence>
<proteinExistence type="predicted"/>
<keyword evidence="6" id="KW-1185">Reference proteome</keyword>
<dbReference type="InterPro" id="IPR000524">
    <property type="entry name" value="Tscrpt_reg_HTH_GntR"/>
</dbReference>
<evidence type="ECO:0000313" key="6">
    <source>
        <dbReference type="Proteomes" id="UP000674234"/>
    </source>
</evidence>
<dbReference type="SUPFAM" id="SSF46785">
    <property type="entry name" value="Winged helix' DNA-binding domain"/>
    <property type="match status" value="1"/>
</dbReference>
<evidence type="ECO:0000256" key="2">
    <source>
        <dbReference type="ARBA" id="ARBA00023125"/>
    </source>
</evidence>
<comment type="caution">
    <text evidence="5">The sequence shown here is derived from an EMBL/GenBank/DDBJ whole genome shotgun (WGS) entry which is preliminary data.</text>
</comment>
<dbReference type="GO" id="GO:0003677">
    <property type="term" value="F:DNA binding"/>
    <property type="evidence" value="ECO:0007669"/>
    <property type="project" value="UniProtKB-KW"/>
</dbReference>
<sequence>MWEQVYELLRARIESDTYKERRPIPSTTHLVQELGVAQGTVRKAVARLKEEGLLRAINGKGTYVRPRSEWSPQITE</sequence>
<dbReference type="InterPro" id="IPR036388">
    <property type="entry name" value="WH-like_DNA-bd_sf"/>
</dbReference>
<dbReference type="Gene3D" id="1.10.10.10">
    <property type="entry name" value="Winged helix-like DNA-binding domain superfamily/Winged helix DNA-binding domain"/>
    <property type="match status" value="1"/>
</dbReference>
<evidence type="ECO:0000256" key="1">
    <source>
        <dbReference type="ARBA" id="ARBA00023015"/>
    </source>
</evidence>
<dbReference type="InterPro" id="IPR036390">
    <property type="entry name" value="WH_DNA-bd_sf"/>
</dbReference>
<keyword evidence="1" id="KW-0805">Transcription regulation</keyword>
<dbReference type="GO" id="GO:0045892">
    <property type="term" value="P:negative regulation of DNA-templated transcription"/>
    <property type="evidence" value="ECO:0007669"/>
    <property type="project" value="TreeGrafter"/>
</dbReference>
<dbReference type="CDD" id="cd07377">
    <property type="entry name" value="WHTH_GntR"/>
    <property type="match status" value="1"/>
</dbReference>
<organism evidence="5 6">
    <name type="scientific">Microbispora oryzae</name>
    <dbReference type="NCBI Taxonomy" id="2806554"/>
    <lineage>
        <taxon>Bacteria</taxon>
        <taxon>Bacillati</taxon>
        <taxon>Actinomycetota</taxon>
        <taxon>Actinomycetes</taxon>
        <taxon>Streptosporangiales</taxon>
        <taxon>Streptosporangiaceae</taxon>
        <taxon>Microbispora</taxon>
    </lineage>
</organism>
<evidence type="ECO:0000313" key="5">
    <source>
        <dbReference type="EMBL" id="MBP2704350.1"/>
    </source>
</evidence>